<dbReference type="Pfam" id="PF02687">
    <property type="entry name" value="FtsX"/>
    <property type="match status" value="1"/>
</dbReference>
<evidence type="ECO:0000256" key="2">
    <source>
        <dbReference type="ARBA" id="ARBA00022475"/>
    </source>
</evidence>
<comment type="similarity">
    <text evidence="6">Belongs to the ABC-4 integral membrane protein family.</text>
</comment>
<keyword evidence="5 7" id="KW-0472">Membrane</keyword>
<feature type="transmembrane region" description="Helical" evidence="7">
    <location>
        <begin position="319"/>
        <end position="343"/>
    </location>
</feature>
<keyword evidence="3 7" id="KW-0812">Transmembrane</keyword>
<dbReference type="EMBL" id="JASJND010000007">
    <property type="protein sequence ID" value="MDJ1115375.1"/>
    <property type="molecule type" value="Genomic_DNA"/>
</dbReference>
<evidence type="ECO:0000313" key="10">
    <source>
        <dbReference type="Proteomes" id="UP001321481"/>
    </source>
</evidence>
<evidence type="ECO:0000256" key="5">
    <source>
        <dbReference type="ARBA" id="ARBA00023136"/>
    </source>
</evidence>
<reference evidence="9 10" key="1">
    <citation type="submission" date="2023-05" db="EMBL/GenBank/DDBJ databases">
        <title>Microbacterium dauci sp.nov., Isolated from Carrot Rhizosphere Soil.</title>
        <authorList>
            <person name="Xiao Z."/>
            <person name="Zheng J."/>
        </authorList>
    </citation>
    <scope>NUCLEOTIDE SEQUENCE [LARGE SCALE GENOMIC DNA]</scope>
    <source>
        <strain evidence="9 10">LX3-4</strain>
    </source>
</reference>
<feature type="transmembrane region" description="Helical" evidence="7">
    <location>
        <begin position="850"/>
        <end position="874"/>
    </location>
</feature>
<evidence type="ECO:0000256" key="6">
    <source>
        <dbReference type="ARBA" id="ARBA00038076"/>
    </source>
</evidence>
<dbReference type="PANTHER" id="PTHR30572:SF4">
    <property type="entry name" value="ABC TRANSPORTER PERMEASE YTRF"/>
    <property type="match status" value="1"/>
</dbReference>
<dbReference type="PANTHER" id="PTHR30572">
    <property type="entry name" value="MEMBRANE COMPONENT OF TRANSPORTER-RELATED"/>
    <property type="match status" value="1"/>
</dbReference>
<organism evidence="9 10">
    <name type="scientific">Microbacterium dauci</name>
    <dbReference type="NCBI Taxonomy" id="3048008"/>
    <lineage>
        <taxon>Bacteria</taxon>
        <taxon>Bacillati</taxon>
        <taxon>Actinomycetota</taxon>
        <taxon>Actinomycetes</taxon>
        <taxon>Micrococcales</taxon>
        <taxon>Microbacteriaceae</taxon>
        <taxon>Microbacterium</taxon>
    </lineage>
</organism>
<accession>A0ABT6ZGU8</accession>
<name>A0ABT6ZGU8_9MICO</name>
<gene>
    <name evidence="9" type="ORF">QNI14_13055</name>
</gene>
<comment type="subcellular location">
    <subcellularLocation>
        <location evidence="1">Cell membrane</location>
        <topology evidence="1">Multi-pass membrane protein</topology>
    </subcellularLocation>
</comment>
<dbReference type="InterPro" id="IPR050250">
    <property type="entry name" value="Macrolide_Exporter_MacB"/>
</dbReference>
<feature type="domain" description="ABC3 transporter permease C-terminal" evidence="8">
    <location>
        <begin position="757"/>
        <end position="877"/>
    </location>
</feature>
<evidence type="ECO:0000256" key="4">
    <source>
        <dbReference type="ARBA" id="ARBA00022989"/>
    </source>
</evidence>
<proteinExistence type="inferred from homology"/>
<comment type="caution">
    <text evidence="9">The sequence shown here is derived from an EMBL/GenBank/DDBJ whole genome shotgun (WGS) entry which is preliminary data.</text>
</comment>
<evidence type="ECO:0000256" key="3">
    <source>
        <dbReference type="ARBA" id="ARBA00022692"/>
    </source>
</evidence>
<dbReference type="Proteomes" id="UP001321481">
    <property type="component" value="Unassembled WGS sequence"/>
</dbReference>
<evidence type="ECO:0000256" key="1">
    <source>
        <dbReference type="ARBA" id="ARBA00004651"/>
    </source>
</evidence>
<evidence type="ECO:0000259" key="8">
    <source>
        <dbReference type="Pfam" id="PF02687"/>
    </source>
</evidence>
<feature type="transmembrane region" description="Helical" evidence="7">
    <location>
        <begin position="402"/>
        <end position="425"/>
    </location>
</feature>
<feature type="transmembrane region" description="Helical" evidence="7">
    <location>
        <begin position="372"/>
        <end position="396"/>
    </location>
</feature>
<feature type="transmembrane region" description="Helical" evidence="7">
    <location>
        <begin position="446"/>
        <end position="465"/>
    </location>
</feature>
<keyword evidence="4 7" id="KW-1133">Transmembrane helix</keyword>
<dbReference type="RefSeq" id="WP_283717053.1">
    <property type="nucleotide sequence ID" value="NZ_JASJND010000007.1"/>
</dbReference>
<feature type="transmembrane region" description="Helical" evidence="7">
    <location>
        <begin position="471"/>
        <end position="491"/>
    </location>
</feature>
<feature type="transmembrane region" description="Helical" evidence="7">
    <location>
        <begin position="752"/>
        <end position="779"/>
    </location>
</feature>
<feature type="transmembrane region" description="Helical" evidence="7">
    <location>
        <begin position="800"/>
        <end position="830"/>
    </location>
</feature>
<dbReference type="InterPro" id="IPR003838">
    <property type="entry name" value="ABC3_permease_C"/>
</dbReference>
<evidence type="ECO:0000313" key="9">
    <source>
        <dbReference type="EMBL" id="MDJ1115375.1"/>
    </source>
</evidence>
<evidence type="ECO:0000256" key="7">
    <source>
        <dbReference type="SAM" id="Phobius"/>
    </source>
</evidence>
<sequence>MSARTRPLGLLARHLRARTGGGAVLAMITVVLAFLAALAPTAAVQLADATIRDRIDGLSGPARDLTATAGTFPQIAAVGTGLTTDEVWGLFLDAAEAIRLDADAPLPEVLGPLRAVARSVPSATDPAPQKVGVAYAPGYEEEIELSSGRLPDPAEAVAAVEIVLSDRAAEEAGWEVDTTRAVPSWEGDVDVTLVGTFMPRDPDAEYWQHTPSILDANVFDDGNAPRQVTVTGFAHPAGMGYGGAFPGTYRTDMWFSVSTPDIDAQNANAVVAALRGFTAVGHPVGESADGSGILSLRFDAGVTAELERAIAQQSATMSVVAMLIAGPLGVAVAVLVLAARLILEGRRASLRLLSARGASHAQLRGILALEGVTWATLPALAGAIAAFFVAVAVWGVPLTSASYVGAAAVGIVPVAILAVLAPAAAERGARADLDARGSRLRVIGEGVLLVLTAVAATLLFVRGYAEQPDALLAAAPLLLSLTACVLTLRLYPLPLRWLGTRAARRPGVVGFLGSARALRDPAIGITPVLALVVGVAVAVSSGVLLSVIDAGARESSRAQIGGDMRIDGAMFTAAQLEAVGDVDGVAAATGISGAETSQLSIDGRDRNTVVFVVDAAALRAVQGEGPGLLPEGAAPVAAPVSIIASGVAADAIGDAGEVELGGVPVDVAGVTRGPVPTGARENWVAIDAAAAEEVLGRDPSDRTIVVRLDAAADATAVEEAIRAIVGPIAVIDAETDVLADVQEGAAVQGVRAALGAATVLAALLSAAAVAITLVLAAAPRARIVALLRTLGAPRRVSRGLVAWEITPPAVAAVVAGTLFGALVPLVVMAAVDLRPFTGSSEPPGYAVDPLLLAATAGGFIVTAAVLTGAALLLARRTGAASALRTVEEG</sequence>
<feature type="transmembrane region" description="Helical" evidence="7">
    <location>
        <begin position="528"/>
        <end position="548"/>
    </location>
</feature>
<protein>
    <submittedName>
        <fullName evidence="9">ABC transporter permease</fullName>
    </submittedName>
</protein>
<keyword evidence="10" id="KW-1185">Reference proteome</keyword>
<keyword evidence="2" id="KW-1003">Cell membrane</keyword>